<evidence type="ECO:0000313" key="12">
    <source>
        <dbReference type="Proteomes" id="UP000000466"/>
    </source>
</evidence>
<accession>K4KRC1</accession>
<dbReference type="HOGENOM" id="CLU_065784_1_1_6"/>
<proteinExistence type="inferred from homology"/>
<comment type="catalytic activity">
    <reaction evidence="1">
        <text>inosine + phosphate = alpha-D-ribose 1-phosphate + hypoxanthine</text>
        <dbReference type="Rhea" id="RHEA:27646"/>
        <dbReference type="ChEBI" id="CHEBI:17368"/>
        <dbReference type="ChEBI" id="CHEBI:17596"/>
        <dbReference type="ChEBI" id="CHEBI:43474"/>
        <dbReference type="ChEBI" id="CHEBI:57720"/>
        <dbReference type="EC" id="2.4.2.1"/>
    </reaction>
    <physiologicalReaction direction="left-to-right" evidence="1">
        <dbReference type="Rhea" id="RHEA:27647"/>
    </physiologicalReaction>
</comment>
<keyword evidence="3" id="KW-0808">Transferase</keyword>
<dbReference type="eggNOG" id="COG1496">
    <property type="taxonomic scope" value="Bacteria"/>
</dbReference>
<organism evidence="11 12">
    <name type="scientific">Simiduia agarivorans (strain DSM 21679 / JCM 13881 / BCRC 17597 / SA1)</name>
    <dbReference type="NCBI Taxonomy" id="1117647"/>
    <lineage>
        <taxon>Bacteria</taxon>
        <taxon>Pseudomonadati</taxon>
        <taxon>Pseudomonadota</taxon>
        <taxon>Gammaproteobacteria</taxon>
        <taxon>Cellvibrionales</taxon>
        <taxon>Cellvibrionaceae</taxon>
        <taxon>Simiduia</taxon>
    </lineage>
</organism>
<dbReference type="Gene3D" id="3.60.140.10">
    <property type="entry name" value="CNF1/YfiH-like putative cysteine hydrolases"/>
    <property type="match status" value="1"/>
</dbReference>
<evidence type="ECO:0000256" key="4">
    <source>
        <dbReference type="ARBA" id="ARBA00022723"/>
    </source>
</evidence>
<dbReference type="AlphaFoldDB" id="K4KRC1"/>
<dbReference type="InterPro" id="IPR003730">
    <property type="entry name" value="Cu_polyphenol_OxRdtase"/>
</dbReference>
<dbReference type="RefSeq" id="WP_015048821.1">
    <property type="nucleotide sequence ID" value="NC_018868.3"/>
</dbReference>
<keyword evidence="4" id="KW-0479">Metal-binding</keyword>
<dbReference type="PANTHER" id="PTHR30616:SF2">
    <property type="entry name" value="PURINE NUCLEOSIDE PHOSPHORYLASE LACC1"/>
    <property type="match status" value="1"/>
</dbReference>
<dbReference type="STRING" id="1117647.M5M_17700"/>
<keyword evidence="12" id="KW-1185">Reference proteome</keyword>
<name>K4KRC1_SIMAS</name>
<comment type="similarity">
    <text evidence="2 10">Belongs to the purine nucleoside phosphorylase YfiH/LACC1 family.</text>
</comment>
<dbReference type="EMBL" id="CP003746">
    <property type="protein sequence ID" value="AFV00669.1"/>
    <property type="molecule type" value="Genomic_DNA"/>
</dbReference>
<gene>
    <name evidence="11" type="ordered locus">M5M_17700</name>
</gene>
<keyword evidence="5" id="KW-0378">Hydrolase</keyword>
<comment type="catalytic activity">
    <reaction evidence="8">
        <text>adenosine + phosphate = alpha-D-ribose 1-phosphate + adenine</text>
        <dbReference type="Rhea" id="RHEA:27642"/>
        <dbReference type="ChEBI" id="CHEBI:16335"/>
        <dbReference type="ChEBI" id="CHEBI:16708"/>
        <dbReference type="ChEBI" id="CHEBI:43474"/>
        <dbReference type="ChEBI" id="CHEBI:57720"/>
        <dbReference type="EC" id="2.4.2.1"/>
    </reaction>
    <physiologicalReaction direction="left-to-right" evidence="8">
        <dbReference type="Rhea" id="RHEA:27643"/>
    </physiologicalReaction>
</comment>
<dbReference type="CDD" id="cd16833">
    <property type="entry name" value="YfiH"/>
    <property type="match status" value="1"/>
</dbReference>
<evidence type="ECO:0000256" key="6">
    <source>
        <dbReference type="ARBA" id="ARBA00022833"/>
    </source>
</evidence>
<dbReference type="InterPro" id="IPR038371">
    <property type="entry name" value="Cu_polyphenol_OxRdtase_sf"/>
</dbReference>
<sequence length="252" mass="26787">MSEPIALLSPDWPAPARVKAVVTERSTGASAPPYAHANLALHVGDDEQQVLQNRQQLLHQLDLPQVQWLEQVHGTEVVIAQPDNLTRTADACITQQAGLACAVLTADCVPVLLCNAAGTQVAAVHAGWRGLSAGILANAVAMFDAAPDQLMAWIGPAIGPTAFEVGVDVLEACFDLATDADSTEHIAACFTPGARPLKFYADLFALTRIALTSLGIAQVYGGTHCTATENHRFYSYRKEGTTGRFASLIWLS</sequence>
<reference evidence="11 12" key="1">
    <citation type="journal article" date="2013" name="Genome Announc.">
        <title>Complete genome sequence of Simiduia agarivorans SA1(T), a marine bacterium able to degrade a variety of polysaccharides.</title>
        <authorList>
            <person name="Lin S.Y."/>
            <person name="Shieh W.Y."/>
            <person name="Chen J.S."/>
            <person name="Tang S.L."/>
        </authorList>
    </citation>
    <scope>NUCLEOTIDE SEQUENCE [LARGE SCALE GENOMIC DNA]</scope>
    <source>
        <strain evidence="12">DSM 21679 / JCM 13881 / BCRC 17597 / SA1</strain>
    </source>
</reference>
<comment type="catalytic activity">
    <reaction evidence="9">
        <text>S-methyl-5'-thioadenosine + phosphate = 5-(methylsulfanyl)-alpha-D-ribose 1-phosphate + adenine</text>
        <dbReference type="Rhea" id="RHEA:11852"/>
        <dbReference type="ChEBI" id="CHEBI:16708"/>
        <dbReference type="ChEBI" id="CHEBI:17509"/>
        <dbReference type="ChEBI" id="CHEBI:43474"/>
        <dbReference type="ChEBI" id="CHEBI:58533"/>
        <dbReference type="EC" id="2.4.2.28"/>
    </reaction>
    <physiologicalReaction direction="left-to-right" evidence="9">
        <dbReference type="Rhea" id="RHEA:11853"/>
    </physiologicalReaction>
</comment>
<evidence type="ECO:0000256" key="3">
    <source>
        <dbReference type="ARBA" id="ARBA00022679"/>
    </source>
</evidence>
<dbReference type="GO" id="GO:0016787">
    <property type="term" value="F:hydrolase activity"/>
    <property type="evidence" value="ECO:0007669"/>
    <property type="project" value="UniProtKB-KW"/>
</dbReference>
<dbReference type="InterPro" id="IPR011324">
    <property type="entry name" value="Cytotoxic_necrot_fac-like_cat"/>
</dbReference>
<dbReference type="KEGG" id="saga:M5M_17700"/>
<dbReference type="GO" id="GO:0005507">
    <property type="term" value="F:copper ion binding"/>
    <property type="evidence" value="ECO:0007669"/>
    <property type="project" value="TreeGrafter"/>
</dbReference>
<dbReference type="NCBIfam" id="TIGR00726">
    <property type="entry name" value="peptidoglycan editing factor PgeF"/>
    <property type="match status" value="1"/>
</dbReference>
<protein>
    <recommendedName>
        <fullName evidence="10">Purine nucleoside phosphorylase</fullName>
    </recommendedName>
</protein>
<evidence type="ECO:0000256" key="8">
    <source>
        <dbReference type="ARBA" id="ARBA00048968"/>
    </source>
</evidence>
<dbReference type="GO" id="GO:0017061">
    <property type="term" value="F:S-methyl-5-thioadenosine phosphorylase activity"/>
    <property type="evidence" value="ECO:0007669"/>
    <property type="project" value="UniProtKB-EC"/>
</dbReference>
<evidence type="ECO:0000256" key="2">
    <source>
        <dbReference type="ARBA" id="ARBA00007353"/>
    </source>
</evidence>
<evidence type="ECO:0000313" key="11">
    <source>
        <dbReference type="EMBL" id="AFV00669.1"/>
    </source>
</evidence>
<dbReference type="Pfam" id="PF02578">
    <property type="entry name" value="Cu-oxidase_4"/>
    <property type="match status" value="1"/>
</dbReference>
<dbReference type="PANTHER" id="PTHR30616">
    <property type="entry name" value="UNCHARACTERIZED PROTEIN YFIH"/>
    <property type="match status" value="1"/>
</dbReference>
<keyword evidence="6" id="KW-0862">Zinc</keyword>
<evidence type="ECO:0000256" key="9">
    <source>
        <dbReference type="ARBA" id="ARBA00049893"/>
    </source>
</evidence>
<evidence type="ECO:0000256" key="7">
    <source>
        <dbReference type="ARBA" id="ARBA00047989"/>
    </source>
</evidence>
<evidence type="ECO:0000256" key="1">
    <source>
        <dbReference type="ARBA" id="ARBA00000553"/>
    </source>
</evidence>
<dbReference type="SUPFAM" id="SSF64438">
    <property type="entry name" value="CNF1/YfiH-like putative cysteine hydrolases"/>
    <property type="match status" value="1"/>
</dbReference>
<comment type="catalytic activity">
    <reaction evidence="7">
        <text>adenosine + H2O + H(+) = inosine + NH4(+)</text>
        <dbReference type="Rhea" id="RHEA:24408"/>
        <dbReference type="ChEBI" id="CHEBI:15377"/>
        <dbReference type="ChEBI" id="CHEBI:15378"/>
        <dbReference type="ChEBI" id="CHEBI:16335"/>
        <dbReference type="ChEBI" id="CHEBI:17596"/>
        <dbReference type="ChEBI" id="CHEBI:28938"/>
        <dbReference type="EC" id="3.5.4.4"/>
    </reaction>
    <physiologicalReaction direction="left-to-right" evidence="7">
        <dbReference type="Rhea" id="RHEA:24409"/>
    </physiologicalReaction>
</comment>
<evidence type="ECO:0000256" key="5">
    <source>
        <dbReference type="ARBA" id="ARBA00022801"/>
    </source>
</evidence>
<evidence type="ECO:0000256" key="10">
    <source>
        <dbReference type="RuleBase" id="RU361274"/>
    </source>
</evidence>
<dbReference type="Proteomes" id="UP000000466">
    <property type="component" value="Chromosome"/>
</dbReference>